<evidence type="ECO:0000313" key="1">
    <source>
        <dbReference type="Proteomes" id="UP000887565"/>
    </source>
</evidence>
<name>A0A915HZW3_ROMCU</name>
<evidence type="ECO:0000313" key="2">
    <source>
        <dbReference type="WBParaSite" id="nRc.2.0.1.t07396-RA"/>
    </source>
</evidence>
<organism evidence="1 2">
    <name type="scientific">Romanomermis culicivorax</name>
    <name type="common">Nematode worm</name>
    <dbReference type="NCBI Taxonomy" id="13658"/>
    <lineage>
        <taxon>Eukaryota</taxon>
        <taxon>Metazoa</taxon>
        <taxon>Ecdysozoa</taxon>
        <taxon>Nematoda</taxon>
        <taxon>Enoplea</taxon>
        <taxon>Dorylaimia</taxon>
        <taxon>Mermithida</taxon>
        <taxon>Mermithoidea</taxon>
        <taxon>Mermithidae</taxon>
        <taxon>Romanomermis</taxon>
    </lineage>
</organism>
<dbReference type="WBParaSite" id="nRc.2.0.1.t07396-RA">
    <property type="protein sequence ID" value="nRc.2.0.1.t07396-RA"/>
    <property type="gene ID" value="nRc.2.0.1.g07396"/>
</dbReference>
<keyword evidence="1" id="KW-1185">Reference proteome</keyword>
<proteinExistence type="predicted"/>
<dbReference type="AlphaFoldDB" id="A0A915HZW3"/>
<reference evidence="2" key="1">
    <citation type="submission" date="2022-11" db="UniProtKB">
        <authorList>
            <consortium name="WormBaseParasite"/>
        </authorList>
    </citation>
    <scope>IDENTIFICATION</scope>
</reference>
<accession>A0A915HZW3</accession>
<protein>
    <submittedName>
        <fullName evidence="2">Uncharacterized protein</fullName>
    </submittedName>
</protein>
<dbReference type="Proteomes" id="UP000887565">
    <property type="component" value="Unplaced"/>
</dbReference>
<sequence>MKSEPNAGVPDLGYKLESEFYELAPIPRIGVQVPPKYKKSVQASWIHVLAQVEYKKISSEWIRQFYVFISLSSALQSVISHSSAPQ</sequence>